<dbReference type="EMBL" id="CP002408">
    <property type="protein sequence ID" value="AFU60263.1"/>
    <property type="molecule type" value="Genomic_DNA"/>
</dbReference>
<accession>K0IL98</accession>
<evidence type="ECO:0000256" key="1">
    <source>
        <dbReference type="SAM" id="MobiDB-lite"/>
    </source>
</evidence>
<proteinExistence type="predicted"/>
<dbReference type="InParanoid" id="K0IL98"/>
<evidence type="ECO:0000313" key="3">
    <source>
        <dbReference type="Proteomes" id="UP000008037"/>
    </source>
</evidence>
<reference evidence="2 3" key="1">
    <citation type="journal article" date="2012" name="Environ. Microbiol.">
        <title>The genome of the ammonia-oxidizing Candidatus Nitrososphaera gargensis: insights into metabolic versatility and environmental adaptations.</title>
        <authorList>
            <person name="Spang A."/>
            <person name="Poehlein A."/>
            <person name="Offre P."/>
            <person name="Zumbragel S."/>
            <person name="Haider S."/>
            <person name="Rychlik N."/>
            <person name="Nowka B."/>
            <person name="Schmeisser C."/>
            <person name="Lebedeva E.V."/>
            <person name="Rattei T."/>
            <person name="Bohm C."/>
            <person name="Schmid M."/>
            <person name="Galushko A."/>
            <person name="Hatzenpichler R."/>
            <person name="Weinmaier T."/>
            <person name="Daniel R."/>
            <person name="Schleper C."/>
            <person name="Spieck E."/>
            <person name="Streit W."/>
            <person name="Wagner M."/>
        </authorList>
    </citation>
    <scope>NUCLEOTIDE SEQUENCE [LARGE SCALE GENOMIC DNA]</scope>
    <source>
        <strain evidence="3">Ga9.2</strain>
    </source>
</reference>
<dbReference type="AlphaFoldDB" id="K0IL98"/>
<dbReference type="Proteomes" id="UP000008037">
    <property type="component" value="Chromosome"/>
</dbReference>
<sequence>MITESPEGTDELPPCQAVRNNNKNNGESNKKYQDPAYDDKTIEGLMNYFKFGTYGELRWFLQCVKRHLEFGQGVMQYPVFLYVIQQCVVAVFNFKVLLHCLDSFIVIQVMMVVSAAQPLLFFKNFRVVSRHAIFWF</sequence>
<dbReference type="STRING" id="1237085.Ngar_c33480"/>
<evidence type="ECO:0000313" key="2">
    <source>
        <dbReference type="EMBL" id="AFU60263.1"/>
    </source>
</evidence>
<gene>
    <name evidence="2" type="ordered locus">Ngar_c33480</name>
</gene>
<dbReference type="HOGENOM" id="CLU_1870807_0_0_2"/>
<organism evidence="2 3">
    <name type="scientific">Nitrososphaera gargensis (strain Ga9.2)</name>
    <dbReference type="NCBI Taxonomy" id="1237085"/>
    <lineage>
        <taxon>Archaea</taxon>
        <taxon>Nitrososphaerota</taxon>
        <taxon>Nitrososphaeria</taxon>
        <taxon>Nitrososphaerales</taxon>
        <taxon>Nitrososphaeraceae</taxon>
        <taxon>Nitrososphaera</taxon>
    </lineage>
</organism>
<feature type="region of interest" description="Disordered" evidence="1">
    <location>
        <begin position="1"/>
        <end position="35"/>
    </location>
</feature>
<name>K0IL98_NITGG</name>
<dbReference type="KEGG" id="nga:Ngar_c33480"/>
<dbReference type="BioCyc" id="CNIT1237085:G1324-3348-MONOMER"/>
<protein>
    <submittedName>
        <fullName evidence="2">Uncharacterized protein</fullName>
    </submittedName>
</protein>
<keyword evidence="3" id="KW-1185">Reference proteome</keyword>